<proteinExistence type="predicted"/>
<name>A0A0M3JCA0_ANISI</name>
<dbReference type="AlphaFoldDB" id="A0A0M3JCA0"/>
<dbReference type="EMBL" id="UYRR01009430">
    <property type="protein sequence ID" value="VDK24894.1"/>
    <property type="molecule type" value="Genomic_DNA"/>
</dbReference>
<sequence>MGKIKGKVDSLSGEAMAWKQAVSIELDDVFSGDLGRDNGWDRVRFGLFEGFIVFGWDFECEILIIFRVLRGYLRGIRS</sequence>
<dbReference type="Proteomes" id="UP000267096">
    <property type="component" value="Unassembled WGS sequence"/>
</dbReference>
<organism evidence="3">
    <name type="scientific">Anisakis simplex</name>
    <name type="common">Herring worm</name>
    <dbReference type="NCBI Taxonomy" id="6269"/>
    <lineage>
        <taxon>Eukaryota</taxon>
        <taxon>Metazoa</taxon>
        <taxon>Ecdysozoa</taxon>
        <taxon>Nematoda</taxon>
        <taxon>Chromadorea</taxon>
        <taxon>Rhabditida</taxon>
        <taxon>Spirurina</taxon>
        <taxon>Ascaridomorpha</taxon>
        <taxon>Ascaridoidea</taxon>
        <taxon>Anisakidae</taxon>
        <taxon>Anisakis</taxon>
        <taxon>Anisakis simplex complex</taxon>
    </lineage>
</organism>
<evidence type="ECO:0000313" key="2">
    <source>
        <dbReference type="Proteomes" id="UP000267096"/>
    </source>
</evidence>
<protein>
    <submittedName>
        <fullName evidence="3">Ribonuclease H protein</fullName>
    </submittedName>
</protein>
<evidence type="ECO:0000313" key="3">
    <source>
        <dbReference type="WBParaSite" id="ASIM_0000523001-mRNA-1"/>
    </source>
</evidence>
<evidence type="ECO:0000313" key="1">
    <source>
        <dbReference type="EMBL" id="VDK24894.1"/>
    </source>
</evidence>
<reference evidence="1 2" key="2">
    <citation type="submission" date="2018-11" db="EMBL/GenBank/DDBJ databases">
        <authorList>
            <consortium name="Pathogen Informatics"/>
        </authorList>
    </citation>
    <scope>NUCLEOTIDE SEQUENCE [LARGE SCALE GENOMIC DNA]</scope>
</reference>
<dbReference type="WBParaSite" id="ASIM_0000523001-mRNA-1">
    <property type="protein sequence ID" value="ASIM_0000523001-mRNA-1"/>
    <property type="gene ID" value="ASIM_0000523001"/>
</dbReference>
<accession>A0A0M3JCA0</accession>
<gene>
    <name evidence="1" type="ORF">ASIM_LOCUS5032</name>
</gene>
<reference evidence="3" key="1">
    <citation type="submission" date="2017-02" db="UniProtKB">
        <authorList>
            <consortium name="WormBaseParasite"/>
        </authorList>
    </citation>
    <scope>IDENTIFICATION</scope>
</reference>
<keyword evidence="2" id="KW-1185">Reference proteome</keyword>